<organism evidence="1 2">
    <name type="scientific">Oedothorax gibbosus</name>
    <dbReference type="NCBI Taxonomy" id="931172"/>
    <lineage>
        <taxon>Eukaryota</taxon>
        <taxon>Metazoa</taxon>
        <taxon>Ecdysozoa</taxon>
        <taxon>Arthropoda</taxon>
        <taxon>Chelicerata</taxon>
        <taxon>Arachnida</taxon>
        <taxon>Araneae</taxon>
        <taxon>Araneomorphae</taxon>
        <taxon>Entelegynae</taxon>
        <taxon>Araneoidea</taxon>
        <taxon>Linyphiidae</taxon>
        <taxon>Erigoninae</taxon>
        <taxon>Oedothorax</taxon>
    </lineage>
</organism>
<dbReference type="EMBL" id="JAFNEN010000014">
    <property type="protein sequence ID" value="KAG8200685.1"/>
    <property type="molecule type" value="Genomic_DNA"/>
</dbReference>
<evidence type="ECO:0000313" key="1">
    <source>
        <dbReference type="EMBL" id="KAG8200685.1"/>
    </source>
</evidence>
<name>A0AAV6VVM4_9ARAC</name>
<evidence type="ECO:0000313" key="2">
    <source>
        <dbReference type="Proteomes" id="UP000827092"/>
    </source>
</evidence>
<protein>
    <submittedName>
        <fullName evidence="1">Uncharacterized protein</fullName>
    </submittedName>
</protein>
<accession>A0AAV6VVM4</accession>
<dbReference type="Proteomes" id="UP000827092">
    <property type="component" value="Unassembled WGS sequence"/>
</dbReference>
<sequence>MSILCNASSLDDPMERAYYDEVVDIPLFSIEDPQIGFGRCARRFHFGGGRKDILPPVILLMQKIESTRILG</sequence>
<gene>
    <name evidence="1" type="ORF">JTE90_022303</name>
</gene>
<keyword evidence="2" id="KW-1185">Reference proteome</keyword>
<proteinExistence type="predicted"/>
<reference evidence="1 2" key="1">
    <citation type="journal article" date="2022" name="Nat. Ecol. Evol.">
        <title>A masculinizing supergene underlies an exaggerated male reproductive morph in a spider.</title>
        <authorList>
            <person name="Hendrickx F."/>
            <person name="De Corte Z."/>
            <person name="Sonet G."/>
            <person name="Van Belleghem S.M."/>
            <person name="Kostlbacher S."/>
            <person name="Vangestel C."/>
        </authorList>
    </citation>
    <scope>NUCLEOTIDE SEQUENCE [LARGE SCALE GENOMIC DNA]</scope>
    <source>
        <strain evidence="1">W744_W776</strain>
    </source>
</reference>
<comment type="caution">
    <text evidence="1">The sequence shown here is derived from an EMBL/GenBank/DDBJ whole genome shotgun (WGS) entry which is preliminary data.</text>
</comment>
<dbReference type="AlphaFoldDB" id="A0AAV6VVM4"/>